<accession>A0A9D2CS09</accession>
<dbReference type="InterPro" id="IPR051531">
    <property type="entry name" value="N-acetyltransferase"/>
</dbReference>
<dbReference type="PROSITE" id="PS51186">
    <property type="entry name" value="GNAT"/>
    <property type="match status" value="1"/>
</dbReference>
<dbReference type="PANTHER" id="PTHR43792">
    <property type="entry name" value="GNAT FAMILY, PUTATIVE (AFU_ORTHOLOGUE AFUA_3G00765)-RELATED-RELATED"/>
    <property type="match status" value="1"/>
</dbReference>
<evidence type="ECO:0000313" key="2">
    <source>
        <dbReference type="EMBL" id="HIY96136.1"/>
    </source>
</evidence>
<dbReference type="Pfam" id="PF13302">
    <property type="entry name" value="Acetyltransf_3"/>
    <property type="match status" value="1"/>
</dbReference>
<dbReference type="InterPro" id="IPR000182">
    <property type="entry name" value="GNAT_dom"/>
</dbReference>
<reference evidence="2" key="1">
    <citation type="journal article" date="2021" name="PeerJ">
        <title>Extensive microbial diversity within the chicken gut microbiome revealed by metagenomics and culture.</title>
        <authorList>
            <person name="Gilroy R."/>
            <person name="Ravi A."/>
            <person name="Getino M."/>
            <person name="Pursley I."/>
            <person name="Horton D.L."/>
            <person name="Alikhan N.F."/>
            <person name="Baker D."/>
            <person name="Gharbi K."/>
            <person name="Hall N."/>
            <person name="Watson M."/>
            <person name="Adriaenssens E.M."/>
            <person name="Foster-Nyarko E."/>
            <person name="Jarju S."/>
            <person name="Secka A."/>
            <person name="Antonio M."/>
            <person name="Oren A."/>
            <person name="Chaudhuri R.R."/>
            <person name="La Ragione R."/>
            <person name="Hildebrand F."/>
            <person name="Pallen M.J."/>
        </authorList>
    </citation>
    <scope>NUCLEOTIDE SEQUENCE</scope>
    <source>
        <strain evidence="2">1345</strain>
    </source>
</reference>
<dbReference type="InterPro" id="IPR016181">
    <property type="entry name" value="Acyl_CoA_acyltransferase"/>
</dbReference>
<name>A0A9D2CS09_9FIRM</name>
<reference evidence="2" key="2">
    <citation type="submission" date="2021-04" db="EMBL/GenBank/DDBJ databases">
        <authorList>
            <person name="Gilroy R."/>
        </authorList>
    </citation>
    <scope>NUCLEOTIDE SEQUENCE</scope>
    <source>
        <strain evidence="2">1345</strain>
    </source>
</reference>
<evidence type="ECO:0000259" key="1">
    <source>
        <dbReference type="PROSITE" id="PS51186"/>
    </source>
</evidence>
<dbReference type="AlphaFoldDB" id="A0A9D2CS09"/>
<dbReference type="Gene3D" id="3.40.630.30">
    <property type="match status" value="1"/>
</dbReference>
<dbReference type="EMBL" id="DXCQ01000005">
    <property type="protein sequence ID" value="HIY96136.1"/>
    <property type="molecule type" value="Genomic_DNA"/>
</dbReference>
<dbReference type="Proteomes" id="UP000886750">
    <property type="component" value="Unassembled WGS sequence"/>
</dbReference>
<comment type="caution">
    <text evidence="2">The sequence shown here is derived from an EMBL/GenBank/DDBJ whole genome shotgun (WGS) entry which is preliminary data.</text>
</comment>
<dbReference type="GO" id="GO:0016747">
    <property type="term" value="F:acyltransferase activity, transferring groups other than amino-acyl groups"/>
    <property type="evidence" value="ECO:0007669"/>
    <property type="project" value="InterPro"/>
</dbReference>
<evidence type="ECO:0000313" key="3">
    <source>
        <dbReference type="Proteomes" id="UP000886750"/>
    </source>
</evidence>
<proteinExistence type="predicted"/>
<dbReference type="PANTHER" id="PTHR43792:SF1">
    <property type="entry name" value="N-ACETYLTRANSFERASE DOMAIN-CONTAINING PROTEIN"/>
    <property type="match status" value="1"/>
</dbReference>
<gene>
    <name evidence="2" type="ORF">H9729_00440</name>
</gene>
<feature type="domain" description="N-acetyltransferase" evidence="1">
    <location>
        <begin position="10"/>
        <end position="174"/>
    </location>
</feature>
<sequence length="174" mass="20355">MCNILETKRLILRKLTPADKTALRRVLQDKDAMYAYEHAFSDEEVQKWLQNQLRRYREDGFGLWGAALKENGELIGQCGLTYQQFNEKKVVEVGYLFERAYWHHGFATEAAIACKRYAFDVLGLDEVYSIIRENNLPSRRVAERNGMRICGEIVKHYYGMVMPHVVYRAVRGEK</sequence>
<protein>
    <submittedName>
        <fullName evidence="2">GNAT family N-acetyltransferase</fullName>
    </submittedName>
</protein>
<dbReference type="SUPFAM" id="SSF55729">
    <property type="entry name" value="Acyl-CoA N-acyltransferases (Nat)"/>
    <property type="match status" value="1"/>
</dbReference>
<organism evidence="2 3">
    <name type="scientific">Candidatus Borkfalkia excrementigallinarum</name>
    <dbReference type="NCBI Taxonomy" id="2838506"/>
    <lineage>
        <taxon>Bacteria</taxon>
        <taxon>Bacillati</taxon>
        <taxon>Bacillota</taxon>
        <taxon>Clostridia</taxon>
        <taxon>Christensenellales</taxon>
        <taxon>Christensenellaceae</taxon>
        <taxon>Candidatus Borkfalkia</taxon>
    </lineage>
</organism>